<dbReference type="Gene3D" id="3.40.50.10770">
    <property type="entry name" value="Hypothetical protein VC1899 like domain (Restriction endonuclease-like)"/>
    <property type="match status" value="1"/>
</dbReference>
<organism evidence="1 2">
    <name type="scientific">Petrachloros mirabilis ULC683</name>
    <dbReference type="NCBI Taxonomy" id="2781853"/>
    <lineage>
        <taxon>Bacteria</taxon>
        <taxon>Bacillati</taxon>
        <taxon>Cyanobacteriota</taxon>
        <taxon>Cyanophyceae</taxon>
        <taxon>Synechococcales</taxon>
        <taxon>Petrachlorosaceae</taxon>
        <taxon>Petrachloros</taxon>
        <taxon>Petrachloros mirabilis</taxon>
    </lineage>
</organism>
<protein>
    <submittedName>
        <fullName evidence="1">DUF1887 family protein</fullName>
    </submittedName>
</protein>
<dbReference type="SUPFAM" id="SSF52980">
    <property type="entry name" value="Restriction endonuclease-like"/>
    <property type="match status" value="1"/>
</dbReference>
<keyword evidence="2" id="KW-1185">Reference proteome</keyword>
<reference evidence="1" key="1">
    <citation type="submission" date="2019-12" db="EMBL/GenBank/DDBJ databases">
        <title>High-Quality draft genome sequences of three cyanobacteria isolated from the limestone walls of the Old Cathedral of Coimbra.</title>
        <authorList>
            <person name="Tiago I."/>
            <person name="Soares F."/>
            <person name="Portugal A."/>
        </authorList>
    </citation>
    <scope>NUCLEOTIDE SEQUENCE [LARGE SCALE GENOMIC DNA]</scope>
    <source>
        <strain evidence="1">C</strain>
    </source>
</reference>
<dbReference type="Proteomes" id="UP000607397">
    <property type="component" value="Unassembled WGS sequence"/>
</dbReference>
<dbReference type="GO" id="GO:0003676">
    <property type="term" value="F:nucleic acid binding"/>
    <property type="evidence" value="ECO:0007669"/>
    <property type="project" value="InterPro"/>
</dbReference>
<name>A0A8K1ZX02_9CYAN</name>
<evidence type="ECO:0000313" key="2">
    <source>
        <dbReference type="Proteomes" id="UP000607397"/>
    </source>
</evidence>
<dbReference type="InterPro" id="IPR011856">
    <property type="entry name" value="tRNA_endonuc-like_dom_sf"/>
</dbReference>
<dbReference type="InterPro" id="IPR011335">
    <property type="entry name" value="Restrct_endonuc-II-like"/>
</dbReference>
<gene>
    <name evidence="1" type="ORF">GS597_07925</name>
</gene>
<dbReference type="Gene3D" id="3.40.1350.10">
    <property type="match status" value="1"/>
</dbReference>
<proteinExistence type="predicted"/>
<comment type="caution">
    <text evidence="1">The sequence shown here is derived from an EMBL/GenBank/DDBJ whole genome shotgun (WGS) entry which is preliminary data.</text>
</comment>
<dbReference type="RefSeq" id="WP_161824920.1">
    <property type="nucleotide sequence ID" value="NZ_WVIC01000013.1"/>
</dbReference>
<dbReference type="EMBL" id="WVIC01000013">
    <property type="protein sequence ID" value="NCJ06438.1"/>
    <property type="molecule type" value="Genomic_DNA"/>
</dbReference>
<evidence type="ECO:0000313" key="1">
    <source>
        <dbReference type="EMBL" id="NCJ06438.1"/>
    </source>
</evidence>
<sequence length="442" mass="49978">MAEFDSYKVDSLFLLIGENPLPNYMATRLLLKGGGTPYLIYTTGTERPAQRLKKILDSELTGFQQAQLVPLEEYESDAYQIQTRIQQALKELNGQVGLNYTGGTKAMAVHAYRAMFKEKGQQAVFSYLDPRQLEMCVDREEGDRIRLKVHPEDLEVKIPKIFQIHGWQWLSDPDYTPTSPEAASAFAQFHAYPELGKSWREWCNTVLRKATRNRQGRWLKEKELKEVAPLSLEIPSDSEIGPKASLKNYSKIIAALKMLGCSDADNTISLQEIQKAGFKDLSNLCKWLDGEWLEDYTLQQVQEVPKALKIYESAASFWIKDPASAENRTKFQFDVAFTRGYQLFALSCTTIDEKPGCKQKLFESYIRARQLGGDEARVALVCCANKKDTDALKTEITNVFKSNPDSNTQGDSKLTVFGCEDLLNLSAKIEQWIRESDAEAGG</sequence>
<accession>A0A8K1ZX02</accession>
<dbReference type="AlphaFoldDB" id="A0A8K1ZX02"/>